<dbReference type="EMBL" id="ACUZ02000034">
    <property type="protein sequence ID" value="EFB31709.1"/>
    <property type="molecule type" value="Genomic_DNA"/>
</dbReference>
<gene>
    <name evidence="1" type="ORF">HMPREF0971_01987</name>
</gene>
<dbReference type="HOGENOM" id="CLU_2619101_0_0_10"/>
<evidence type="ECO:0000313" key="1">
    <source>
        <dbReference type="EMBL" id="EFB31709.1"/>
    </source>
</evidence>
<dbReference type="PROSITE" id="PS51257">
    <property type="entry name" value="PROKAR_LIPOPROTEIN"/>
    <property type="match status" value="1"/>
</dbReference>
<name>D1QSM8_9BACT</name>
<sequence length="78" mass="9294">MVRRFKPYCFASHPASALNTTVISSCFCKDYYPNFTPLESYQIEKIKQKNRSYFSISRYLNRNFIHHTLQYASKHSAF</sequence>
<accession>D1QSM8</accession>
<proteinExistence type="predicted"/>
<protein>
    <submittedName>
        <fullName evidence="1">Uncharacterized protein</fullName>
    </submittedName>
</protein>
<reference evidence="1 2" key="1">
    <citation type="submission" date="2009-11" db="EMBL/GenBank/DDBJ databases">
        <authorList>
            <person name="Weinstock G."/>
            <person name="Sodergren E."/>
            <person name="Clifton S."/>
            <person name="Fulton L."/>
            <person name="Fulton B."/>
            <person name="Courtney L."/>
            <person name="Fronick C."/>
            <person name="Harrison M."/>
            <person name="Strong C."/>
            <person name="Farmer C."/>
            <person name="Delahaunty K."/>
            <person name="Markovic C."/>
            <person name="Hall O."/>
            <person name="Minx P."/>
            <person name="Tomlinson C."/>
            <person name="Mitreva M."/>
            <person name="Nelson J."/>
            <person name="Hou S."/>
            <person name="Wollam A."/>
            <person name="Pepin K.H."/>
            <person name="Johnson M."/>
            <person name="Bhonagiri V."/>
            <person name="Nash W.E."/>
            <person name="Warren W."/>
            <person name="Chinwalla A."/>
            <person name="Mardis E.R."/>
            <person name="Wilson R.K."/>
        </authorList>
    </citation>
    <scope>NUCLEOTIDE SEQUENCE [LARGE SCALE GENOMIC DNA]</scope>
    <source>
        <strain evidence="1 2">F0302</strain>
    </source>
</reference>
<organism evidence="1 2">
    <name type="scientific">Segatella oris F0302</name>
    <dbReference type="NCBI Taxonomy" id="649760"/>
    <lineage>
        <taxon>Bacteria</taxon>
        <taxon>Pseudomonadati</taxon>
        <taxon>Bacteroidota</taxon>
        <taxon>Bacteroidia</taxon>
        <taxon>Bacteroidales</taxon>
        <taxon>Prevotellaceae</taxon>
        <taxon>Segatella</taxon>
    </lineage>
</organism>
<dbReference type="AlphaFoldDB" id="D1QSM8"/>
<evidence type="ECO:0000313" key="2">
    <source>
        <dbReference type="Proteomes" id="UP000004079"/>
    </source>
</evidence>
<dbReference type="Proteomes" id="UP000004079">
    <property type="component" value="Unassembled WGS sequence"/>
</dbReference>
<comment type="caution">
    <text evidence="1">The sequence shown here is derived from an EMBL/GenBank/DDBJ whole genome shotgun (WGS) entry which is preliminary data.</text>
</comment>